<dbReference type="AlphaFoldDB" id="A0A4S4KPB9"/>
<evidence type="ECO:0000313" key="2">
    <source>
        <dbReference type="Proteomes" id="UP000309038"/>
    </source>
</evidence>
<dbReference type="Proteomes" id="UP000309038">
    <property type="component" value="Unassembled WGS sequence"/>
</dbReference>
<organism evidence="1 2">
    <name type="scientific">Hermanssonia centrifuga</name>
    <dbReference type="NCBI Taxonomy" id="98765"/>
    <lineage>
        <taxon>Eukaryota</taxon>
        <taxon>Fungi</taxon>
        <taxon>Dikarya</taxon>
        <taxon>Basidiomycota</taxon>
        <taxon>Agaricomycotina</taxon>
        <taxon>Agaricomycetes</taxon>
        <taxon>Polyporales</taxon>
        <taxon>Meruliaceae</taxon>
        <taxon>Hermanssonia</taxon>
    </lineage>
</organism>
<evidence type="ECO:0000313" key="1">
    <source>
        <dbReference type="EMBL" id="THH00435.1"/>
    </source>
</evidence>
<dbReference type="EMBL" id="SGPJ01000050">
    <property type="protein sequence ID" value="THH00435.1"/>
    <property type="molecule type" value="Genomic_DNA"/>
</dbReference>
<reference evidence="1 2" key="1">
    <citation type="submission" date="2019-02" db="EMBL/GenBank/DDBJ databases">
        <title>Genome sequencing of the rare red list fungi Phlebia centrifuga.</title>
        <authorList>
            <person name="Buettner E."/>
            <person name="Kellner H."/>
        </authorList>
    </citation>
    <scope>NUCLEOTIDE SEQUENCE [LARGE SCALE GENOMIC DNA]</scope>
    <source>
        <strain evidence="1 2">DSM 108282</strain>
    </source>
</reference>
<gene>
    <name evidence="1" type="ORF">EW026_g2104</name>
</gene>
<sequence length="200" mass="21464">MLASNSTLDALDLAHSTHGPHTRSTNKISFHVDATADFFAAYKQGFNEPEIVINVTDNSYSTETAVDILTDMFRRHIARPTIKHHFLQFAEGCDASVTPLGSMITAEDVQALPALNDLQSDMDSEDTTGDSDASFISASEMPPGDAFLYDFGHRSVTPEWTQSTRPSFPCPLAVAASASAAGLTMHSEAASDVSTRSTFG</sequence>
<comment type="caution">
    <text evidence="1">The sequence shown here is derived from an EMBL/GenBank/DDBJ whole genome shotgun (WGS) entry which is preliminary data.</text>
</comment>
<keyword evidence="2" id="KW-1185">Reference proteome</keyword>
<accession>A0A4S4KPB9</accession>
<protein>
    <submittedName>
        <fullName evidence="1">Uncharacterized protein</fullName>
    </submittedName>
</protein>
<name>A0A4S4KPB9_9APHY</name>
<proteinExistence type="predicted"/>